<name>A0A0N4ZEN0_PARTI</name>
<evidence type="ECO:0000313" key="4">
    <source>
        <dbReference type="Proteomes" id="UP000038045"/>
    </source>
</evidence>
<evidence type="ECO:0000256" key="1">
    <source>
        <dbReference type="SAM" id="MobiDB-lite"/>
    </source>
</evidence>
<keyword evidence="2" id="KW-0472">Membrane</keyword>
<dbReference type="WBParaSite" id="PTRK_0000612900.1">
    <property type="protein sequence ID" value="PTRK_0000612900.1"/>
    <property type="gene ID" value="PTRK_0000612900"/>
</dbReference>
<proteinExistence type="predicted"/>
<feature type="region of interest" description="Disordered" evidence="1">
    <location>
        <begin position="681"/>
        <end position="753"/>
    </location>
</feature>
<keyword evidence="4" id="KW-1185">Reference proteome</keyword>
<organism evidence="4 5">
    <name type="scientific">Parastrongyloides trichosuri</name>
    <name type="common">Possum-specific nematode worm</name>
    <dbReference type="NCBI Taxonomy" id="131310"/>
    <lineage>
        <taxon>Eukaryota</taxon>
        <taxon>Metazoa</taxon>
        <taxon>Ecdysozoa</taxon>
        <taxon>Nematoda</taxon>
        <taxon>Chromadorea</taxon>
        <taxon>Rhabditida</taxon>
        <taxon>Tylenchina</taxon>
        <taxon>Panagrolaimomorpha</taxon>
        <taxon>Strongyloidoidea</taxon>
        <taxon>Strongyloididae</taxon>
        <taxon>Parastrongyloides</taxon>
    </lineage>
</organism>
<feature type="compositionally biased region" description="Basic residues" evidence="1">
    <location>
        <begin position="698"/>
        <end position="717"/>
    </location>
</feature>
<sequence length="753" mass="86670">MNFLYSLLFLLVTSNQVISRKYSCPTLRIFEDVVIIIAPVPIEVKAEIVEKLKNHYWGFLKATEHSVKNHLQMKVQAYHPGSPLEDAKIDDQEIKQLYNMNTVKRINLQQGILNSYYSRGEGIFMVVCPHDWISPDKTLYYPYPTNSEDRPIKRYDGATRCTLLHCELGLYFDKKFSTEEKILHDTDGRSVYLILLTNEGREAEFYFNYNDVLYNKDFNIPYVVCPYYNWIAKKNYIKFEPLATNINNGIEKGRGRHILVPAYPNLKENDDIFLCGHIIQKVAPDVRVGYKLHKGLSNTPKRLDFDGEKDILCDGYSALEHSIYIFTPENLKDNDGSIKIKYIRTIEEIKNIKFYYGQYLLFFKIILFNDYNEPQYRSQLEDQSSHTQLVCSGKIPEIGGTLHLMLNSKHVNFNPRINNATGLEMLVVVIDKSEYNGHVKAECTFVSKDKAPYAHDNFYSKQFKTYLYKGKLKDVVIDKNKVVEYLNLNEDPDMIYGFYSCITDTNDKTIPIKNIEMLFVPKNEIIFSKNEPFFFENLDIASCEKNVFGFGELKEMIVVKPNKKHYSNLINKKNFKEDKKLILYVSITPDDADNTIIECHYTAFNQPLMKATKKLLYQKKQISKDSTGLKIGVPIIITICVFIILMLVIIVVLTINKIKKKKKSNLFSMASSASSASKASVSKSKLSKSRSTSSSAKNKAKSLKSKSLKLKSLKSKSLKSNSKQIKTQHSKSLKNRSNTNSRHEKVKLNASNI</sequence>
<keyword evidence="2" id="KW-1133">Transmembrane helix</keyword>
<accession>A0A0N4ZEN0</accession>
<keyword evidence="3" id="KW-0732">Signal</keyword>
<reference evidence="5" key="1">
    <citation type="submission" date="2017-02" db="UniProtKB">
        <authorList>
            <consortium name="WormBaseParasite"/>
        </authorList>
    </citation>
    <scope>IDENTIFICATION</scope>
</reference>
<keyword evidence="2" id="KW-0812">Transmembrane</keyword>
<evidence type="ECO:0000313" key="5">
    <source>
        <dbReference type="WBParaSite" id="PTRK_0000612900.1"/>
    </source>
</evidence>
<dbReference type="AlphaFoldDB" id="A0A0N4ZEN0"/>
<feature type="transmembrane region" description="Helical" evidence="2">
    <location>
        <begin position="631"/>
        <end position="655"/>
    </location>
</feature>
<feature type="signal peptide" evidence="3">
    <location>
        <begin position="1"/>
        <end position="19"/>
    </location>
</feature>
<feature type="chain" id="PRO_5005891762" evidence="3">
    <location>
        <begin position="20"/>
        <end position="753"/>
    </location>
</feature>
<evidence type="ECO:0000256" key="3">
    <source>
        <dbReference type="SAM" id="SignalP"/>
    </source>
</evidence>
<protein>
    <submittedName>
        <fullName evidence="5">6-cysteine protein</fullName>
    </submittedName>
</protein>
<dbReference type="Proteomes" id="UP000038045">
    <property type="component" value="Unplaced"/>
</dbReference>
<feature type="compositionally biased region" description="Low complexity" evidence="1">
    <location>
        <begin position="681"/>
        <end position="697"/>
    </location>
</feature>
<evidence type="ECO:0000256" key="2">
    <source>
        <dbReference type="SAM" id="Phobius"/>
    </source>
</evidence>